<comment type="caution">
    <text evidence="2">The sequence shown here is derived from an EMBL/GenBank/DDBJ whole genome shotgun (WGS) entry which is preliminary data.</text>
</comment>
<dbReference type="AlphaFoldDB" id="A0A418N555"/>
<dbReference type="EMBL" id="VNWL01000029">
    <property type="protein sequence ID" value="TXK00664.1"/>
    <property type="molecule type" value="Genomic_DNA"/>
</dbReference>
<reference evidence="3 5" key="2">
    <citation type="submission" date="2019-07" db="EMBL/GenBank/DDBJ databases">
        <title>Draft genome of two Muricauda strains isolated from deep sea.</title>
        <authorList>
            <person name="Sun C."/>
        </authorList>
    </citation>
    <scope>NUCLEOTIDE SEQUENCE [LARGE SCALE GENOMIC DNA]</scope>
    <source>
        <strain evidence="3 5">NH166</strain>
    </source>
</reference>
<evidence type="ECO:0000313" key="5">
    <source>
        <dbReference type="Proteomes" id="UP000321528"/>
    </source>
</evidence>
<dbReference type="OrthoDB" id="2972222at2"/>
<keyword evidence="1" id="KW-1133">Transmembrane helix</keyword>
<keyword evidence="1" id="KW-0472">Membrane</keyword>
<keyword evidence="1" id="KW-0812">Transmembrane</keyword>
<feature type="transmembrane region" description="Helical" evidence="1">
    <location>
        <begin position="370"/>
        <end position="392"/>
    </location>
</feature>
<feature type="transmembrane region" description="Helical" evidence="1">
    <location>
        <begin position="441"/>
        <end position="460"/>
    </location>
</feature>
<dbReference type="Proteomes" id="UP000284189">
    <property type="component" value="Unassembled WGS sequence"/>
</dbReference>
<sequence>MIDAVYKLFDIKKDIHLIDNFISYEREFLSEVNLNENSKFDLAKYNEFNGEITKFGYDWTFEIEELNYSISQNSYSEIDFLDFIDGEEITVVLKIFKNSSQIVIFNEDKFNEFLSSENLINILKHFNTRQEGIVFYKSDNKFTCANHFLGFNETLKNTSRINFDLSAQCNFTNYSEFKYSPEDFNLFGNPLDDKILLLMDKLRFVFLIVYIFDSTEISDNSMKIKISGFKTFRYSLNFSSLDISSLKIYQRIYDWIYSEKNKIEDKLGIARNILSMYLVDKDLNIENDVLASILSANNTYIKGNIGKYVDIRNKVHNQLEYVSERVNKSLEGFFNNFQKSIFVFISFYLSVFVFKTYRQPDLSSVFNKETTLMALGLLVISFIFMIFSNWVLNLEENRIGKKYEDIKKRALDLLVKDDVDKLLDNDREFKAELIFLNKRRWLYIFLWGLTLLVFIIVLCFTSDFI</sequence>
<evidence type="ECO:0000313" key="3">
    <source>
        <dbReference type="EMBL" id="TXK00664.1"/>
    </source>
</evidence>
<accession>A0A418N555</accession>
<evidence type="ECO:0000256" key="1">
    <source>
        <dbReference type="SAM" id="Phobius"/>
    </source>
</evidence>
<dbReference type="EMBL" id="QXFJ01000030">
    <property type="protein sequence ID" value="RIV68955.1"/>
    <property type="molecule type" value="Genomic_DNA"/>
</dbReference>
<keyword evidence="5" id="KW-1185">Reference proteome</keyword>
<organism evidence="2 4">
    <name type="scientific">Flagellimonas aequoris</name>
    <dbReference type="NCBI Taxonomy" id="2306997"/>
    <lineage>
        <taxon>Bacteria</taxon>
        <taxon>Pseudomonadati</taxon>
        <taxon>Bacteroidota</taxon>
        <taxon>Flavobacteriia</taxon>
        <taxon>Flavobacteriales</taxon>
        <taxon>Flavobacteriaceae</taxon>
        <taxon>Flagellimonas</taxon>
    </lineage>
</organism>
<proteinExistence type="predicted"/>
<dbReference type="RefSeq" id="WP_119641789.1">
    <property type="nucleotide sequence ID" value="NZ_QXFJ01000030.1"/>
</dbReference>
<dbReference type="Proteomes" id="UP000321528">
    <property type="component" value="Unassembled WGS sequence"/>
</dbReference>
<name>A0A418N555_9FLAO</name>
<reference evidence="2 4" key="1">
    <citation type="submission" date="2018-08" db="EMBL/GenBank/DDBJ databases">
        <title>Proposal of Muricauda 72 sp.nov. and Muricauda NH166 sp.nov., isolated from seawater.</title>
        <authorList>
            <person name="Cheng H."/>
            <person name="Wu Y.-H."/>
            <person name="Guo L.-L."/>
            <person name="Xu X.-W."/>
        </authorList>
    </citation>
    <scope>NUCLEOTIDE SEQUENCE [LARGE SCALE GENOMIC DNA]</scope>
    <source>
        <strain evidence="2 4">NH166</strain>
    </source>
</reference>
<gene>
    <name evidence="2" type="ORF">D2U88_17490</name>
    <name evidence="3" type="ORF">FQ019_17285</name>
</gene>
<evidence type="ECO:0000313" key="2">
    <source>
        <dbReference type="EMBL" id="RIV68955.1"/>
    </source>
</evidence>
<protein>
    <submittedName>
        <fullName evidence="2">Uncharacterized protein</fullName>
    </submittedName>
</protein>
<evidence type="ECO:0000313" key="4">
    <source>
        <dbReference type="Proteomes" id="UP000284189"/>
    </source>
</evidence>
<feature type="transmembrane region" description="Helical" evidence="1">
    <location>
        <begin position="341"/>
        <end position="358"/>
    </location>
</feature>